<organism evidence="2">
    <name type="scientific">Streptomyces sp. SID12501</name>
    <dbReference type="NCBI Taxonomy" id="2706042"/>
    <lineage>
        <taxon>Bacteria</taxon>
        <taxon>Bacillati</taxon>
        <taxon>Actinomycetota</taxon>
        <taxon>Actinomycetes</taxon>
        <taxon>Kitasatosporales</taxon>
        <taxon>Streptomycetaceae</taxon>
        <taxon>Streptomyces</taxon>
    </lineage>
</organism>
<reference evidence="2" key="1">
    <citation type="submission" date="2020-01" db="EMBL/GenBank/DDBJ databases">
        <title>Insect and environment-associated Actinomycetes.</title>
        <authorList>
            <person name="Currrie C."/>
            <person name="Chevrette M."/>
            <person name="Carlson C."/>
            <person name="Stubbendieck R."/>
            <person name="Wendt-Pienkowski E."/>
        </authorList>
    </citation>
    <scope>NUCLEOTIDE SEQUENCE</scope>
    <source>
        <strain evidence="2">SID12501</strain>
    </source>
</reference>
<dbReference type="EMBL" id="JAAGLU010000683">
    <property type="protein sequence ID" value="NEC93287.1"/>
    <property type="molecule type" value="Genomic_DNA"/>
</dbReference>
<feature type="compositionally biased region" description="Basic and acidic residues" evidence="1">
    <location>
        <begin position="11"/>
        <end position="44"/>
    </location>
</feature>
<evidence type="ECO:0000256" key="1">
    <source>
        <dbReference type="SAM" id="MobiDB-lite"/>
    </source>
</evidence>
<comment type="caution">
    <text evidence="2">The sequence shown here is derived from an EMBL/GenBank/DDBJ whole genome shotgun (WGS) entry which is preliminary data.</text>
</comment>
<name>A0A6B3C938_9ACTN</name>
<gene>
    <name evidence="2" type="ORF">G3I71_47905</name>
</gene>
<dbReference type="AlphaFoldDB" id="A0A6B3C938"/>
<feature type="region of interest" description="Disordered" evidence="1">
    <location>
        <begin position="1"/>
        <end position="84"/>
    </location>
</feature>
<evidence type="ECO:0000313" key="2">
    <source>
        <dbReference type="EMBL" id="NEC93287.1"/>
    </source>
</evidence>
<sequence length="84" mass="9700">MRGVAVMGGMQDKRQEPGKGREEQQQERTSRPGRERTDRPEQDPVHPGTSAVKARGKSPEELKYPRQDENPRERDEDERRDGES</sequence>
<accession>A0A6B3C938</accession>
<feature type="compositionally biased region" description="Basic and acidic residues" evidence="1">
    <location>
        <begin position="57"/>
        <end position="84"/>
    </location>
</feature>
<protein>
    <submittedName>
        <fullName evidence="2">Uncharacterized protein</fullName>
    </submittedName>
</protein>
<proteinExistence type="predicted"/>